<dbReference type="PANTHER" id="PTHR45657:SF1">
    <property type="entry name" value="CRAL-TRIO DOMAIN-CONTAINING PROTEIN YKL091C-RELATED"/>
    <property type="match status" value="1"/>
</dbReference>
<organism evidence="3 4">
    <name type="scientific">Cladophialophora chaetospira</name>
    <dbReference type="NCBI Taxonomy" id="386627"/>
    <lineage>
        <taxon>Eukaryota</taxon>
        <taxon>Fungi</taxon>
        <taxon>Dikarya</taxon>
        <taxon>Ascomycota</taxon>
        <taxon>Pezizomycotina</taxon>
        <taxon>Eurotiomycetes</taxon>
        <taxon>Chaetothyriomycetidae</taxon>
        <taxon>Chaetothyriales</taxon>
        <taxon>Herpotrichiellaceae</taxon>
        <taxon>Cladophialophora</taxon>
    </lineage>
</organism>
<dbReference type="AlphaFoldDB" id="A0AA38WYQ1"/>
<proteinExistence type="predicted"/>
<name>A0AA38WYQ1_9EURO</name>
<dbReference type="Pfam" id="PF00650">
    <property type="entry name" value="CRAL_TRIO"/>
    <property type="match status" value="1"/>
</dbReference>
<evidence type="ECO:0000259" key="2">
    <source>
        <dbReference type="PROSITE" id="PS50191"/>
    </source>
</evidence>
<protein>
    <submittedName>
        <fullName evidence="3">Cytosolic factor, phosphatidylinositol/phosphatidylcholine transfer protein</fullName>
    </submittedName>
</protein>
<dbReference type="SMART" id="SM01100">
    <property type="entry name" value="CRAL_TRIO_N"/>
    <property type="match status" value="1"/>
</dbReference>
<dbReference type="InterPro" id="IPR036273">
    <property type="entry name" value="CRAL/TRIO_N_dom_sf"/>
</dbReference>
<dbReference type="SUPFAM" id="SSF52087">
    <property type="entry name" value="CRAL/TRIO domain"/>
    <property type="match status" value="1"/>
</dbReference>
<dbReference type="InterPro" id="IPR001251">
    <property type="entry name" value="CRAL-TRIO_dom"/>
</dbReference>
<feature type="compositionally biased region" description="Basic and acidic residues" evidence="1">
    <location>
        <begin position="10"/>
        <end position="22"/>
    </location>
</feature>
<accession>A0AA38WYQ1</accession>
<gene>
    <name evidence="3" type="primary">SEC14</name>
    <name evidence="3" type="ORF">H2200_011785</name>
</gene>
<dbReference type="Gene3D" id="3.40.525.10">
    <property type="entry name" value="CRAL-TRIO lipid binding domain"/>
    <property type="match status" value="1"/>
</dbReference>
<reference evidence="3" key="1">
    <citation type="submission" date="2022-10" db="EMBL/GenBank/DDBJ databases">
        <title>Culturing micro-colonial fungi from biological soil crusts in the Mojave desert and describing Neophaeococcomyces mojavensis, and introducing the new genera and species Taxawa tesnikishii.</title>
        <authorList>
            <person name="Kurbessoian T."/>
            <person name="Stajich J.E."/>
        </authorList>
    </citation>
    <scope>NUCLEOTIDE SEQUENCE</scope>
    <source>
        <strain evidence="3">TK_41</strain>
    </source>
</reference>
<dbReference type="Pfam" id="PF03765">
    <property type="entry name" value="CRAL_TRIO_N"/>
    <property type="match status" value="1"/>
</dbReference>
<evidence type="ECO:0000313" key="3">
    <source>
        <dbReference type="EMBL" id="KAJ9603599.1"/>
    </source>
</evidence>
<dbReference type="CDD" id="cd00170">
    <property type="entry name" value="SEC14"/>
    <property type="match status" value="1"/>
</dbReference>
<dbReference type="PROSITE" id="PS50191">
    <property type="entry name" value="CRAL_TRIO"/>
    <property type="match status" value="1"/>
</dbReference>
<dbReference type="SMART" id="SM00516">
    <property type="entry name" value="SEC14"/>
    <property type="match status" value="1"/>
</dbReference>
<dbReference type="PRINTS" id="PR00180">
    <property type="entry name" value="CRETINALDHBP"/>
</dbReference>
<dbReference type="InterPro" id="IPR036865">
    <property type="entry name" value="CRAL-TRIO_dom_sf"/>
</dbReference>
<feature type="domain" description="CRAL-TRIO" evidence="2">
    <location>
        <begin position="110"/>
        <end position="283"/>
    </location>
</feature>
<dbReference type="InterPro" id="IPR011074">
    <property type="entry name" value="CRAL/TRIO_N_dom"/>
</dbReference>
<dbReference type="PANTHER" id="PTHR45657">
    <property type="entry name" value="CRAL-TRIO DOMAIN-CONTAINING PROTEIN YKL091C-RELATED"/>
    <property type="match status" value="1"/>
</dbReference>
<dbReference type="Gene3D" id="1.10.8.20">
    <property type="entry name" value="N-terminal domain of phosphatidylinositol transfer protein sec14p"/>
    <property type="match status" value="1"/>
</dbReference>
<evidence type="ECO:0000256" key="1">
    <source>
        <dbReference type="SAM" id="MobiDB-lite"/>
    </source>
</evidence>
<sequence length="358" mass="40168">MSKAGSVKGDNPHMDLDPKYDDYDFPTTAPETQSGHPGHTTKEQDAQVHQLRSMLEHDGYKARLDTLTLLRFLRARKFNVEHAKTMFINNEKWRKEFGTDDLVRTFDYKERPQMFEYYPQYYHKTDKDGRPVYIEQYGKIDLNAMYKISTAERMVQNLVVEYEKVADPRLPACSRKAGKLLETCCTIMDMKGVGVGKIPSVYGYLKSVSAISQDHYPERLGKLYIINAPWGFSSVFSFVKSFLDPITVAKIHVLGSGYQKELLGQVPAENLPKEFGGKCECKGGCQFSDEGPWQEPEYTRTPKWARPASSATGKGAHDVVQPAPGEGAKDPLDQPAPQPATAPHEAENVASDGPKLPL</sequence>
<feature type="region of interest" description="Disordered" evidence="1">
    <location>
        <begin position="290"/>
        <end position="358"/>
    </location>
</feature>
<feature type="region of interest" description="Disordered" evidence="1">
    <location>
        <begin position="1"/>
        <end position="46"/>
    </location>
</feature>
<dbReference type="InterPro" id="IPR051026">
    <property type="entry name" value="PI/PC_transfer"/>
</dbReference>
<dbReference type="SUPFAM" id="SSF46938">
    <property type="entry name" value="CRAL/TRIO N-terminal domain"/>
    <property type="match status" value="1"/>
</dbReference>
<comment type="caution">
    <text evidence="3">The sequence shown here is derived from an EMBL/GenBank/DDBJ whole genome shotgun (WGS) entry which is preliminary data.</text>
</comment>
<dbReference type="EMBL" id="JAPDRK010000021">
    <property type="protein sequence ID" value="KAJ9603599.1"/>
    <property type="molecule type" value="Genomic_DNA"/>
</dbReference>
<dbReference type="Proteomes" id="UP001172673">
    <property type="component" value="Unassembled WGS sequence"/>
</dbReference>
<evidence type="ECO:0000313" key="4">
    <source>
        <dbReference type="Proteomes" id="UP001172673"/>
    </source>
</evidence>
<keyword evidence="4" id="KW-1185">Reference proteome</keyword>